<evidence type="ECO:0000313" key="4">
    <source>
        <dbReference type="Proteomes" id="UP000230564"/>
    </source>
</evidence>
<dbReference type="EMBL" id="PCWQ01000012">
    <property type="protein sequence ID" value="PIR06517.1"/>
    <property type="molecule type" value="Genomic_DNA"/>
</dbReference>
<accession>A0A2H0NCB1</accession>
<sequence length="230" mass="25343">MKNKDFILGILGGLGPMAGVELQKRIIMASPAKTDQEHIKMVCFTNPKIKDRTHALQKGNDFSQEVIRSLTLMSLIRVSVGIMVCNTAHADFDKIKKGVKYPLINLVLETVEYLRLKYSYYSKVGLLATDGTLQSGIYHQALAKYGFKVVAPTINGQQILMQTIYGPVGIKAGYFQNNKRIVNNLIKKLQDNGAQIIILGCTELSLVGIKGNSVLDPLDVMAKKIVGLAY</sequence>
<name>A0A2H0NCB1_9BACT</name>
<dbReference type="InterPro" id="IPR015942">
    <property type="entry name" value="Asp/Glu/hydantoin_racemase"/>
</dbReference>
<dbReference type="Proteomes" id="UP000230564">
    <property type="component" value="Unassembled WGS sequence"/>
</dbReference>
<dbReference type="AlphaFoldDB" id="A0A2H0NCB1"/>
<comment type="similarity">
    <text evidence="1">Belongs to the aspartate/glutamate racemases family.</text>
</comment>
<dbReference type="NCBIfam" id="TIGR00035">
    <property type="entry name" value="asp_race"/>
    <property type="match status" value="1"/>
</dbReference>
<evidence type="ECO:0000313" key="3">
    <source>
        <dbReference type="EMBL" id="PIR06517.1"/>
    </source>
</evidence>
<evidence type="ECO:0000256" key="1">
    <source>
        <dbReference type="ARBA" id="ARBA00007847"/>
    </source>
</evidence>
<dbReference type="SUPFAM" id="SSF53681">
    <property type="entry name" value="Aspartate/glutamate racemase"/>
    <property type="match status" value="2"/>
</dbReference>
<dbReference type="PANTHER" id="PTHR21198:SF7">
    <property type="entry name" value="ASPARTATE-GLUTAMATE RACEMASE FAMILY"/>
    <property type="match status" value="1"/>
</dbReference>
<gene>
    <name evidence="3" type="ORF">COV55_03195</name>
</gene>
<dbReference type="Gene3D" id="3.40.50.1860">
    <property type="match status" value="2"/>
</dbReference>
<comment type="caution">
    <text evidence="3">The sequence shown here is derived from an EMBL/GenBank/DDBJ whole genome shotgun (WGS) entry which is preliminary data.</text>
</comment>
<dbReference type="InterPro" id="IPR004380">
    <property type="entry name" value="Asp_race"/>
</dbReference>
<keyword evidence="2" id="KW-0413">Isomerase</keyword>
<dbReference type="InterPro" id="IPR001920">
    <property type="entry name" value="Asp/Glu_race"/>
</dbReference>
<proteinExistence type="inferred from homology"/>
<organism evidence="3 4">
    <name type="scientific">Candidatus Komeilibacteria bacterium CG11_big_fil_rev_8_21_14_0_20_36_20</name>
    <dbReference type="NCBI Taxonomy" id="1974477"/>
    <lineage>
        <taxon>Bacteria</taxon>
        <taxon>Candidatus Komeiliibacteriota</taxon>
    </lineage>
</organism>
<dbReference type="Pfam" id="PF01177">
    <property type="entry name" value="Asp_Glu_race"/>
    <property type="match status" value="1"/>
</dbReference>
<protein>
    <submittedName>
        <fullName evidence="3">Aspartate racemase</fullName>
    </submittedName>
</protein>
<reference evidence="3 4" key="1">
    <citation type="submission" date="2017-09" db="EMBL/GenBank/DDBJ databases">
        <title>Depth-based differentiation of microbial function through sediment-hosted aquifers and enrichment of novel symbionts in the deep terrestrial subsurface.</title>
        <authorList>
            <person name="Probst A.J."/>
            <person name="Ladd B."/>
            <person name="Jarett J.K."/>
            <person name="Geller-Mcgrath D.E."/>
            <person name="Sieber C.M."/>
            <person name="Emerson J.B."/>
            <person name="Anantharaman K."/>
            <person name="Thomas B.C."/>
            <person name="Malmstrom R."/>
            <person name="Stieglmeier M."/>
            <person name="Klingl A."/>
            <person name="Woyke T."/>
            <person name="Ryan C.M."/>
            <person name="Banfield J.F."/>
        </authorList>
    </citation>
    <scope>NUCLEOTIDE SEQUENCE [LARGE SCALE GENOMIC DNA]</scope>
    <source>
        <strain evidence="3">CG11_big_fil_rev_8_21_14_0_20_36_20</strain>
    </source>
</reference>
<dbReference type="GO" id="GO:0047661">
    <property type="term" value="F:amino-acid racemase activity"/>
    <property type="evidence" value="ECO:0007669"/>
    <property type="project" value="InterPro"/>
</dbReference>
<evidence type="ECO:0000256" key="2">
    <source>
        <dbReference type="ARBA" id="ARBA00023235"/>
    </source>
</evidence>
<dbReference type="PANTHER" id="PTHR21198">
    <property type="entry name" value="GLUTAMATE RACEMASE"/>
    <property type="match status" value="1"/>
</dbReference>